<dbReference type="STRING" id="1294273.roselon_00553"/>
<reference evidence="14 15" key="1">
    <citation type="submission" date="2013-03" db="EMBL/GenBank/DDBJ databases">
        <authorList>
            <person name="Fiebig A."/>
            <person name="Goeker M."/>
            <person name="Klenk H.-P.P."/>
        </authorList>
    </citation>
    <scope>NUCLEOTIDE SEQUENCE [LARGE SCALE GENOMIC DNA]</scope>
    <source>
        <strain evidence="15">DSM 19469</strain>
    </source>
</reference>
<evidence type="ECO:0000256" key="2">
    <source>
        <dbReference type="ARBA" id="ARBA00005001"/>
    </source>
</evidence>
<dbReference type="Proteomes" id="UP000019593">
    <property type="component" value="Chromosome"/>
</dbReference>
<evidence type="ECO:0000256" key="7">
    <source>
        <dbReference type="ARBA" id="ARBA00022676"/>
    </source>
</evidence>
<evidence type="ECO:0000256" key="11">
    <source>
        <dbReference type="ARBA" id="ARBA00023136"/>
    </source>
</evidence>
<evidence type="ECO:0000256" key="10">
    <source>
        <dbReference type="ARBA" id="ARBA00022989"/>
    </source>
</evidence>
<feature type="transmembrane region" description="Helical" evidence="12">
    <location>
        <begin position="498"/>
        <end position="517"/>
    </location>
</feature>
<feature type="domain" description="Glycosyltransferase 2-like" evidence="13">
    <location>
        <begin position="190"/>
        <end position="384"/>
    </location>
</feature>
<dbReference type="HOGENOM" id="CLU_015730_1_0_5"/>
<keyword evidence="15" id="KW-1185">Reference proteome</keyword>
<evidence type="ECO:0000256" key="1">
    <source>
        <dbReference type="ARBA" id="ARBA00004429"/>
    </source>
</evidence>
<dbReference type="AlphaFoldDB" id="W8RPP8"/>
<dbReference type="SUPFAM" id="SSF53448">
    <property type="entry name" value="Nucleotide-diphospho-sugar transferases"/>
    <property type="match status" value="1"/>
</dbReference>
<dbReference type="KEGG" id="red:roselon_00553"/>
<proteinExistence type="inferred from homology"/>
<keyword evidence="9 12" id="KW-0812">Transmembrane</keyword>
<dbReference type="GO" id="GO:0005886">
    <property type="term" value="C:plasma membrane"/>
    <property type="evidence" value="ECO:0007669"/>
    <property type="project" value="UniProtKB-SubCell"/>
</dbReference>
<dbReference type="InterPro" id="IPR029044">
    <property type="entry name" value="Nucleotide-diphossugar_trans"/>
</dbReference>
<keyword evidence="11 12" id="KW-0472">Membrane</keyword>
<keyword evidence="10 12" id="KW-1133">Transmembrane helix</keyword>
<dbReference type="InterPro" id="IPR001173">
    <property type="entry name" value="Glyco_trans_2-like"/>
</dbReference>
<organism evidence="14 15">
    <name type="scientific">Roseicyclus elongatus DSM 19469</name>
    <dbReference type="NCBI Taxonomy" id="1294273"/>
    <lineage>
        <taxon>Bacteria</taxon>
        <taxon>Pseudomonadati</taxon>
        <taxon>Pseudomonadota</taxon>
        <taxon>Alphaproteobacteria</taxon>
        <taxon>Rhodobacterales</taxon>
        <taxon>Roseobacteraceae</taxon>
        <taxon>Roseicyclus</taxon>
    </lineage>
</organism>
<dbReference type="GO" id="GO:0016758">
    <property type="term" value="F:hexosyltransferase activity"/>
    <property type="evidence" value="ECO:0007669"/>
    <property type="project" value="TreeGrafter"/>
</dbReference>
<keyword evidence="5" id="KW-1003">Cell membrane</keyword>
<evidence type="ECO:0000313" key="14">
    <source>
        <dbReference type="EMBL" id="AHM02993.1"/>
    </source>
</evidence>
<dbReference type="Pfam" id="PF13632">
    <property type="entry name" value="Glyco_trans_2_3"/>
    <property type="match status" value="1"/>
</dbReference>
<evidence type="ECO:0000256" key="3">
    <source>
        <dbReference type="ARBA" id="ARBA00009337"/>
    </source>
</evidence>
<dbReference type="InterPro" id="IPR050321">
    <property type="entry name" value="Glycosyltr_2/OpgH_subfam"/>
</dbReference>
<dbReference type="PANTHER" id="PTHR43867:SF5">
    <property type="entry name" value="GLUCANS BIOSYNTHESIS GLUCOSYLTRANSFERASE H"/>
    <property type="match status" value="1"/>
</dbReference>
<dbReference type="EMBL" id="CP004372">
    <property type="protein sequence ID" value="AHM02993.1"/>
    <property type="molecule type" value="Genomic_DNA"/>
</dbReference>
<evidence type="ECO:0000256" key="8">
    <source>
        <dbReference type="ARBA" id="ARBA00022679"/>
    </source>
</evidence>
<dbReference type="PATRIC" id="fig|1294273.3.peg.543"/>
<evidence type="ECO:0000259" key="13">
    <source>
        <dbReference type="Pfam" id="PF13632"/>
    </source>
</evidence>
<keyword evidence="7 14" id="KW-0328">Glycosyltransferase</keyword>
<feature type="transmembrane region" description="Helical" evidence="12">
    <location>
        <begin position="472"/>
        <end position="492"/>
    </location>
</feature>
<sequence>MSLAEPHLTVPIARPRWHGPRALAATLAVALTLGIVLAFAFSIAAWTPAALGALPLVALTAMWISGGAATALLGLIRPAEPSPTPPETWRPASRTAILVTICKEEPQPLATHLDALRAGLIRAGLGAATEVFVLSDTQGPDLVEVEEAAFRPLHAAGRLTYRRRPRNTGRKPGNIAEWVGRHGSAFDHMLVLDADSRMTPRRIRHMIAQMERRGDLGLLQAGIALRPGETRFGRHQRVAARLLSRGFGPGFAAWTGDSGNYWGHNAIIRIAAFRAATALPLLPGKAPWGGSILSHDFIEAAWIRRAGWAVALDPATGGSAEEAPQKLHAFHARDRRWCQGNLQHLRLIAEPGLSPISRLHLVMGVVSYLVAPVWLVLVALMAFGGVPLVGLLPLAMVAAVLLLPKLCALAGWWRSARTSRRRRIVLRATIGELATSSVIAPLVMLRQAMAVFAVCLGRDCGWKTGHGPRFSLLPGFAEAMGGWALVGAAVVISGPSALWLAPLALPLCLAPVIVRVLDAPA</sequence>
<dbReference type="Gene3D" id="3.90.550.10">
    <property type="entry name" value="Spore Coat Polysaccharide Biosynthesis Protein SpsA, Chain A"/>
    <property type="match status" value="1"/>
</dbReference>
<keyword evidence="6" id="KW-0997">Cell inner membrane</keyword>
<feature type="transmembrane region" description="Helical" evidence="12">
    <location>
        <begin position="52"/>
        <end position="76"/>
    </location>
</feature>
<evidence type="ECO:0000313" key="15">
    <source>
        <dbReference type="Proteomes" id="UP000019593"/>
    </source>
</evidence>
<protein>
    <recommendedName>
        <fullName evidence="4">Glucans biosynthesis glucosyltransferase H</fullName>
    </recommendedName>
</protein>
<evidence type="ECO:0000256" key="6">
    <source>
        <dbReference type="ARBA" id="ARBA00022519"/>
    </source>
</evidence>
<evidence type="ECO:0000256" key="12">
    <source>
        <dbReference type="SAM" id="Phobius"/>
    </source>
</evidence>
<feature type="transmembrane region" description="Helical" evidence="12">
    <location>
        <begin position="361"/>
        <end position="383"/>
    </location>
</feature>
<keyword evidence="8 14" id="KW-0808">Transferase</keyword>
<evidence type="ECO:0000256" key="9">
    <source>
        <dbReference type="ARBA" id="ARBA00022692"/>
    </source>
</evidence>
<dbReference type="eggNOG" id="COG2943">
    <property type="taxonomic scope" value="Bacteria"/>
</dbReference>
<comment type="pathway">
    <text evidence="2">Glycan metabolism; osmoregulated periplasmic glucan (OPG) biosynthesis.</text>
</comment>
<accession>W8RPP8</accession>
<comment type="subcellular location">
    <subcellularLocation>
        <location evidence="1">Cell inner membrane</location>
        <topology evidence="1">Multi-pass membrane protein</topology>
    </subcellularLocation>
</comment>
<dbReference type="OrthoDB" id="9775281at2"/>
<name>W8RPP8_9RHOB</name>
<feature type="transmembrane region" description="Helical" evidence="12">
    <location>
        <begin position="389"/>
        <end position="413"/>
    </location>
</feature>
<dbReference type="NCBIfam" id="NF003962">
    <property type="entry name" value="PRK05454.2-5"/>
    <property type="match status" value="1"/>
</dbReference>
<dbReference type="RefSeq" id="WP_025310886.1">
    <property type="nucleotide sequence ID" value="NZ_CP004372.1"/>
</dbReference>
<comment type="similarity">
    <text evidence="3">Belongs to the glycosyltransferase 2 family. OpgH subfamily.</text>
</comment>
<evidence type="ECO:0000256" key="5">
    <source>
        <dbReference type="ARBA" id="ARBA00022475"/>
    </source>
</evidence>
<gene>
    <name evidence="14" type="ORF">roselon_00553</name>
</gene>
<dbReference type="PANTHER" id="PTHR43867">
    <property type="entry name" value="CELLULOSE SYNTHASE CATALYTIC SUBUNIT A [UDP-FORMING]"/>
    <property type="match status" value="1"/>
</dbReference>
<feature type="transmembrane region" description="Helical" evidence="12">
    <location>
        <begin position="22"/>
        <end position="46"/>
    </location>
</feature>
<evidence type="ECO:0000256" key="4">
    <source>
        <dbReference type="ARBA" id="ARBA00020585"/>
    </source>
</evidence>